<evidence type="ECO:0000256" key="1">
    <source>
        <dbReference type="SAM" id="MobiDB-lite"/>
    </source>
</evidence>
<proteinExistence type="predicted"/>
<keyword evidence="3" id="KW-1185">Reference proteome</keyword>
<feature type="compositionally biased region" description="Polar residues" evidence="1">
    <location>
        <begin position="57"/>
        <end position="73"/>
    </location>
</feature>
<dbReference type="AlphaFoldDB" id="A0AAD5MMT4"/>
<organism evidence="2 3">
    <name type="scientific">Parelaphostrongylus tenuis</name>
    <name type="common">Meningeal worm</name>
    <dbReference type="NCBI Taxonomy" id="148309"/>
    <lineage>
        <taxon>Eukaryota</taxon>
        <taxon>Metazoa</taxon>
        <taxon>Ecdysozoa</taxon>
        <taxon>Nematoda</taxon>
        <taxon>Chromadorea</taxon>
        <taxon>Rhabditida</taxon>
        <taxon>Rhabditina</taxon>
        <taxon>Rhabditomorpha</taxon>
        <taxon>Strongyloidea</taxon>
        <taxon>Metastrongylidae</taxon>
        <taxon>Parelaphostrongylus</taxon>
    </lineage>
</organism>
<evidence type="ECO:0000313" key="3">
    <source>
        <dbReference type="Proteomes" id="UP001196413"/>
    </source>
</evidence>
<evidence type="ECO:0000313" key="2">
    <source>
        <dbReference type="EMBL" id="KAJ1350731.1"/>
    </source>
</evidence>
<gene>
    <name evidence="2" type="ORF">KIN20_006600</name>
</gene>
<feature type="compositionally biased region" description="Basic residues" evidence="1">
    <location>
        <begin position="101"/>
        <end position="110"/>
    </location>
</feature>
<feature type="region of interest" description="Disordered" evidence="1">
    <location>
        <begin position="93"/>
        <end position="115"/>
    </location>
</feature>
<name>A0AAD5MMT4_PARTN</name>
<reference evidence="2" key="1">
    <citation type="submission" date="2021-06" db="EMBL/GenBank/DDBJ databases">
        <title>Parelaphostrongylus tenuis whole genome reference sequence.</title>
        <authorList>
            <person name="Garwood T.J."/>
            <person name="Larsen P.A."/>
            <person name="Fountain-Jones N.M."/>
            <person name="Garbe J.R."/>
            <person name="Macchietto M.G."/>
            <person name="Kania S.A."/>
            <person name="Gerhold R.W."/>
            <person name="Richards J.E."/>
            <person name="Wolf T.M."/>
        </authorList>
    </citation>
    <scope>NUCLEOTIDE SEQUENCE</scope>
    <source>
        <strain evidence="2">MNPRO001-30</strain>
        <tissue evidence="2">Meninges</tissue>
    </source>
</reference>
<protein>
    <submittedName>
        <fullName evidence="2">Uncharacterized protein</fullName>
    </submittedName>
</protein>
<accession>A0AAD5MMT4</accession>
<dbReference type="Proteomes" id="UP001196413">
    <property type="component" value="Unassembled WGS sequence"/>
</dbReference>
<comment type="caution">
    <text evidence="2">The sequence shown here is derived from an EMBL/GenBank/DDBJ whole genome shotgun (WGS) entry which is preliminary data.</text>
</comment>
<feature type="region of interest" description="Disordered" evidence="1">
    <location>
        <begin position="57"/>
        <end position="78"/>
    </location>
</feature>
<dbReference type="EMBL" id="JAHQIW010000940">
    <property type="protein sequence ID" value="KAJ1350731.1"/>
    <property type="molecule type" value="Genomic_DNA"/>
</dbReference>
<sequence>MDKPAARDDIVYLNFFNKTISYDCLLKRYVVPLPLIDMSLWWIDLQEEHLWSTCEGTDSVSSGSDQAHYTSNGDRSRHMTRGKYSFYFYDHSDATSQSGGIKRRSRAQSRGKRDVELPCRLEGARAFRQS</sequence>